<comment type="caution">
    <text evidence="1">The sequence shown here is derived from an EMBL/GenBank/DDBJ whole genome shotgun (WGS) entry which is preliminary data.</text>
</comment>
<dbReference type="STRING" id="869213.GCA_000517085_00124"/>
<reference evidence="1 2" key="1">
    <citation type="journal article" date="2014" name="Genome Announc.">
        <title>Draft Genome Sequence of Cytophaga fermentans JCM 21142T, a Facultative Anaerobe Isolated from Marine Mud.</title>
        <authorList>
            <person name="Starns D."/>
            <person name="Oshima K."/>
            <person name="Suda W."/>
            <person name="Iino T."/>
            <person name="Yuki M."/>
            <person name="Inoue J."/>
            <person name="Kitamura K."/>
            <person name="Iida T."/>
            <person name="Darby A."/>
            <person name="Hattori M."/>
            <person name="Ohkuma M."/>
        </authorList>
    </citation>
    <scope>NUCLEOTIDE SEQUENCE [LARGE SCALE GENOMIC DNA]</scope>
    <source>
        <strain evidence="1 2">JCM 21142</strain>
    </source>
</reference>
<sequence length="61" mass="7228">MERKLCKLCSVNKFAKRQNGTYKLLNPHCRLAKRCASLKQIDLKNEKINNNSIWNFTFNKL</sequence>
<dbReference type="Proteomes" id="UP000019402">
    <property type="component" value="Unassembled WGS sequence"/>
</dbReference>
<organism evidence="1 2">
    <name type="scientific">Saccharicrinis fermentans DSM 9555 = JCM 21142</name>
    <dbReference type="NCBI Taxonomy" id="869213"/>
    <lineage>
        <taxon>Bacteria</taxon>
        <taxon>Pseudomonadati</taxon>
        <taxon>Bacteroidota</taxon>
        <taxon>Bacteroidia</taxon>
        <taxon>Marinilabiliales</taxon>
        <taxon>Marinilabiliaceae</taxon>
        <taxon>Saccharicrinis</taxon>
    </lineage>
</organism>
<gene>
    <name evidence="1" type="ORF">JCM21142_94001</name>
</gene>
<name>W7YS50_9BACT</name>
<evidence type="ECO:0000313" key="2">
    <source>
        <dbReference type="Proteomes" id="UP000019402"/>
    </source>
</evidence>
<keyword evidence="2" id="KW-1185">Reference proteome</keyword>
<dbReference type="EMBL" id="BAMD01000077">
    <property type="protein sequence ID" value="GAF05274.1"/>
    <property type="molecule type" value="Genomic_DNA"/>
</dbReference>
<evidence type="ECO:0000313" key="1">
    <source>
        <dbReference type="EMBL" id="GAF05274.1"/>
    </source>
</evidence>
<dbReference type="AlphaFoldDB" id="W7YS50"/>
<proteinExistence type="predicted"/>
<accession>W7YS50</accession>
<protein>
    <submittedName>
        <fullName evidence="1">Uncharacterized protein</fullName>
    </submittedName>
</protein>